<keyword evidence="4 6" id="KW-0663">Pyridoxal phosphate</keyword>
<dbReference type="GO" id="GO:0019752">
    <property type="term" value="P:carboxylic acid metabolic process"/>
    <property type="evidence" value="ECO:0007669"/>
    <property type="project" value="InterPro"/>
</dbReference>
<evidence type="ECO:0000313" key="8">
    <source>
        <dbReference type="EMBL" id="KAF4973311.1"/>
    </source>
</evidence>
<comment type="cofactor">
    <cofactor evidence="1 6 7">
        <name>pyridoxal 5'-phosphate</name>
        <dbReference type="ChEBI" id="CHEBI:597326"/>
    </cofactor>
</comment>
<evidence type="ECO:0000256" key="3">
    <source>
        <dbReference type="ARBA" id="ARBA00022793"/>
    </source>
</evidence>
<dbReference type="InterPro" id="IPR021115">
    <property type="entry name" value="Pyridoxal-P_BS"/>
</dbReference>
<evidence type="ECO:0000256" key="2">
    <source>
        <dbReference type="ARBA" id="ARBA00009533"/>
    </source>
</evidence>
<sequence>MNVDEFRERAKEAIDQIADYHESVPFRPVVSTVEPNYLAPQLPTSAPLDPEPWTDITADIQSKIMPGITHWSHPGFIAFFCCTSSYPSAIAEMWSTAFNGAHFNWICSPAVTELEVIVMDWLAKLTGLPECFLSTGPTRGGGVIHGSASEAILTVMVAARDKFLTARTSHLSGAAKEDETRRIRGRLAVIGSTGTHSSTKKAAQILGVEYVTIPVHEKNGFAMQGRDLTRALSDLDARGLEPFFLTTSLGTIEVCAVDDFTGIASALASRSGTSKEVWVHVDAAYAGAALVLDENKPIAAPFHHFHSFNFNPQKWLLTTFDCSALWVRQRSHLTQSSLSVKPPYLRHESSNDDEDVVDYRDWQIPLARRFRALKLWFVMRAYGVRGLQSHVRQGIILGKSLENKLRSRSDLFCVLTPARFGLFTFCLRECDGNTDTNNKNTKALCDKINAGGHFFLTGSTVHHNFSIRVCTSGASAQEETMEKLFDHLKKEARLILGQDSEYLTGKDKLAK</sequence>
<reference evidence="8" key="1">
    <citation type="journal article" date="2020" name="BMC Genomics">
        <title>Correction to: Identification and distribution of gene clusters required for synthesis of sphingolipid metabolism inhibitors in diverse species of the filamentous fungus Fusarium.</title>
        <authorList>
            <person name="Kim H.S."/>
            <person name="Lohmar J.M."/>
            <person name="Busman M."/>
            <person name="Brown D.W."/>
            <person name="Naumann T.A."/>
            <person name="Divon H.H."/>
            <person name="Lysoe E."/>
            <person name="Uhlig S."/>
            <person name="Proctor R.H."/>
        </authorList>
    </citation>
    <scope>NUCLEOTIDE SEQUENCE</scope>
    <source>
        <strain evidence="8">NRRL 20472</strain>
    </source>
</reference>
<dbReference type="OrthoDB" id="639767at2759"/>
<dbReference type="SUPFAM" id="SSF53383">
    <property type="entry name" value="PLP-dependent transferases"/>
    <property type="match status" value="1"/>
</dbReference>
<dbReference type="InterPro" id="IPR015424">
    <property type="entry name" value="PyrdxlP-dep_Trfase"/>
</dbReference>
<feature type="modified residue" description="N6-(pyridoxal phosphate)lysine" evidence="6">
    <location>
        <position position="314"/>
    </location>
</feature>
<dbReference type="GO" id="GO:0006520">
    <property type="term" value="P:amino acid metabolic process"/>
    <property type="evidence" value="ECO:0007669"/>
    <property type="project" value="InterPro"/>
</dbReference>
<keyword evidence="3" id="KW-0210">Decarboxylase</keyword>
<organism evidence="8 9">
    <name type="scientific">Fusarium sarcochroum</name>
    <dbReference type="NCBI Taxonomy" id="1208366"/>
    <lineage>
        <taxon>Eukaryota</taxon>
        <taxon>Fungi</taxon>
        <taxon>Dikarya</taxon>
        <taxon>Ascomycota</taxon>
        <taxon>Pezizomycotina</taxon>
        <taxon>Sordariomycetes</taxon>
        <taxon>Hypocreomycetidae</taxon>
        <taxon>Hypocreales</taxon>
        <taxon>Nectriaceae</taxon>
        <taxon>Fusarium</taxon>
        <taxon>Fusarium lateritium species complex</taxon>
    </lineage>
</organism>
<proteinExistence type="inferred from homology"/>
<dbReference type="Gene3D" id="3.90.1150.10">
    <property type="entry name" value="Aspartate Aminotransferase, domain 1"/>
    <property type="match status" value="1"/>
</dbReference>
<dbReference type="AlphaFoldDB" id="A0A8H4UBE1"/>
<dbReference type="GO" id="GO:0016831">
    <property type="term" value="F:carboxy-lyase activity"/>
    <property type="evidence" value="ECO:0007669"/>
    <property type="project" value="UniProtKB-KW"/>
</dbReference>
<dbReference type="InterPro" id="IPR010977">
    <property type="entry name" value="Aromatic_deC"/>
</dbReference>
<keyword evidence="5 7" id="KW-0456">Lyase</keyword>
<evidence type="ECO:0000313" key="9">
    <source>
        <dbReference type="Proteomes" id="UP000622797"/>
    </source>
</evidence>
<evidence type="ECO:0008006" key="10">
    <source>
        <dbReference type="Google" id="ProtNLM"/>
    </source>
</evidence>
<evidence type="ECO:0000256" key="5">
    <source>
        <dbReference type="ARBA" id="ARBA00023239"/>
    </source>
</evidence>
<dbReference type="PANTHER" id="PTHR11999:SF70">
    <property type="entry name" value="MIP05841P"/>
    <property type="match status" value="1"/>
</dbReference>
<dbReference type="GO" id="GO:0005737">
    <property type="term" value="C:cytoplasm"/>
    <property type="evidence" value="ECO:0007669"/>
    <property type="project" value="TreeGrafter"/>
</dbReference>
<reference evidence="8" key="2">
    <citation type="submission" date="2020-05" db="EMBL/GenBank/DDBJ databases">
        <authorList>
            <person name="Kim H.-S."/>
            <person name="Proctor R.H."/>
            <person name="Brown D.W."/>
        </authorList>
    </citation>
    <scope>NUCLEOTIDE SEQUENCE</scope>
    <source>
        <strain evidence="8">NRRL 20472</strain>
    </source>
</reference>
<evidence type="ECO:0000256" key="4">
    <source>
        <dbReference type="ARBA" id="ARBA00022898"/>
    </source>
</evidence>
<dbReference type="PROSITE" id="PS00392">
    <property type="entry name" value="DDC_GAD_HDC_YDC"/>
    <property type="match status" value="1"/>
</dbReference>
<evidence type="ECO:0000256" key="1">
    <source>
        <dbReference type="ARBA" id="ARBA00001933"/>
    </source>
</evidence>
<dbReference type="Pfam" id="PF00282">
    <property type="entry name" value="Pyridoxal_deC"/>
    <property type="match status" value="1"/>
</dbReference>
<dbReference type="InterPro" id="IPR015421">
    <property type="entry name" value="PyrdxlP-dep_Trfase_major"/>
</dbReference>
<dbReference type="PRINTS" id="PR00800">
    <property type="entry name" value="YHDCRBOXLASE"/>
</dbReference>
<dbReference type="Proteomes" id="UP000622797">
    <property type="component" value="Unassembled WGS sequence"/>
</dbReference>
<evidence type="ECO:0000256" key="6">
    <source>
        <dbReference type="PIRSR" id="PIRSR602129-50"/>
    </source>
</evidence>
<dbReference type="GO" id="GO:0030170">
    <property type="term" value="F:pyridoxal phosphate binding"/>
    <property type="evidence" value="ECO:0007669"/>
    <property type="project" value="InterPro"/>
</dbReference>
<evidence type="ECO:0000256" key="7">
    <source>
        <dbReference type="RuleBase" id="RU000382"/>
    </source>
</evidence>
<comment type="caution">
    <text evidence="8">The sequence shown here is derived from an EMBL/GenBank/DDBJ whole genome shotgun (WGS) entry which is preliminary data.</text>
</comment>
<keyword evidence="9" id="KW-1185">Reference proteome</keyword>
<dbReference type="InterPro" id="IPR015422">
    <property type="entry name" value="PyrdxlP-dep_Trfase_small"/>
</dbReference>
<protein>
    <recommendedName>
        <fullName evidence="10">Aromatic-L-amino-acid decarboxylase</fullName>
    </recommendedName>
</protein>
<dbReference type="Gene3D" id="1.20.1340.10">
    <property type="entry name" value="dopa decarboxylase, N-terminal domain"/>
    <property type="match status" value="1"/>
</dbReference>
<dbReference type="InterPro" id="IPR002129">
    <property type="entry name" value="PyrdxlP-dep_de-COase"/>
</dbReference>
<comment type="similarity">
    <text evidence="2 7">Belongs to the group II decarboxylase family.</text>
</comment>
<dbReference type="PANTHER" id="PTHR11999">
    <property type="entry name" value="GROUP II PYRIDOXAL-5-PHOSPHATE DECARBOXYLASE"/>
    <property type="match status" value="1"/>
</dbReference>
<accession>A0A8H4UBE1</accession>
<name>A0A8H4UBE1_9HYPO</name>
<dbReference type="EMBL" id="JABEXW010000023">
    <property type="protein sequence ID" value="KAF4973311.1"/>
    <property type="molecule type" value="Genomic_DNA"/>
</dbReference>
<gene>
    <name evidence="8" type="ORF">FSARC_386</name>
</gene>
<dbReference type="Gene3D" id="3.40.640.10">
    <property type="entry name" value="Type I PLP-dependent aspartate aminotransferase-like (Major domain)"/>
    <property type="match status" value="1"/>
</dbReference>